<evidence type="ECO:0000313" key="4">
    <source>
        <dbReference type="Proteomes" id="UP000500857"/>
    </source>
</evidence>
<keyword evidence="2" id="KW-0812">Transmembrane</keyword>
<dbReference type="AlphaFoldDB" id="A0A6H1U065"/>
<name>A0A6H1U065_9CYAN</name>
<gene>
    <name evidence="3" type="ORF">HCG48_16875</name>
</gene>
<protein>
    <submittedName>
        <fullName evidence="3">Uncharacterized protein</fullName>
    </submittedName>
</protein>
<dbReference type="EMBL" id="CP051167">
    <property type="protein sequence ID" value="QIZ72045.1"/>
    <property type="molecule type" value="Genomic_DNA"/>
</dbReference>
<evidence type="ECO:0000256" key="2">
    <source>
        <dbReference type="SAM" id="Phobius"/>
    </source>
</evidence>
<accession>A0A6H1U065</accession>
<evidence type="ECO:0000256" key="1">
    <source>
        <dbReference type="SAM" id="MobiDB-lite"/>
    </source>
</evidence>
<evidence type="ECO:0000313" key="3">
    <source>
        <dbReference type="EMBL" id="QIZ72045.1"/>
    </source>
</evidence>
<keyword evidence="2" id="KW-0472">Membrane</keyword>
<dbReference type="RefSeq" id="WP_168570196.1">
    <property type="nucleotide sequence ID" value="NZ_CP051167.1"/>
</dbReference>
<keyword evidence="2" id="KW-1133">Transmembrane helix</keyword>
<organism evidence="3 4">
    <name type="scientific">Oxynema aestuarii AP17</name>
    <dbReference type="NCBI Taxonomy" id="2064643"/>
    <lineage>
        <taxon>Bacteria</taxon>
        <taxon>Bacillati</taxon>
        <taxon>Cyanobacteriota</taxon>
        <taxon>Cyanophyceae</taxon>
        <taxon>Oscillatoriophycideae</taxon>
        <taxon>Oscillatoriales</taxon>
        <taxon>Oscillatoriaceae</taxon>
        <taxon>Oxynema</taxon>
        <taxon>Oxynema aestuarii</taxon>
    </lineage>
</organism>
<dbReference type="Proteomes" id="UP000500857">
    <property type="component" value="Chromosome"/>
</dbReference>
<keyword evidence="4" id="KW-1185">Reference proteome</keyword>
<dbReference type="KEGG" id="oxy:HCG48_16875"/>
<feature type="region of interest" description="Disordered" evidence="1">
    <location>
        <begin position="106"/>
        <end position="145"/>
    </location>
</feature>
<feature type="transmembrane region" description="Helical" evidence="2">
    <location>
        <begin position="189"/>
        <end position="211"/>
    </location>
</feature>
<sequence length="613" mass="67787">MIQTRTRQETLKPENLKQENLKVIARLLQERLHLELPQRLPVRIQCALHHGQLLVLAEHRPGVRAQVGETFEALTQAIAALIPDLAEDLKLYLRVAGHERPYAFEALRSTSGKPAAETTPDEDTSLHSPGEDPLADRSDESEDEESAIALAVSAFPPNPFDELALDPQDAEQIAVRPQQKRARKPAPPWLVPLSASIVTALVAGGSAFYALSRPCAIGRCELIDRAEQLSQGSAAELQAVEYKHQLLDIHEKLDKATTMLERIPSWSGASDRAATLIRSNRVQLDGITEVVAALDRGLATAESAKNPPHSVEIWQDVAAGWDEAIAQLEAVSPDSPVYPFAREKLQEYRQNRTAIDRRIDNERQAQAQLQSAQSAGQVIKARQGVAQTTGSWERIIASWDEAIAQLERIPDGTTAVRQARQLIAAYQTEATRARDRLYEEQLAQNAYDRAVLEVDRAEGFQQQNQWTLAVEAWTNASTYLEQIPLGTYPYAKAAKLGKTVKPALAEAREILDRAIARQDADAALKKTCSGSVEVCAYSVSDRVLRVQLQPDYLSEVRKTATTADRTGNPKVRADLTEHVQTLQNALETISDNTQIPLELYDPYGALLGRHTPR</sequence>
<proteinExistence type="predicted"/>
<reference evidence="3 4" key="1">
    <citation type="submission" date="2020-04" db="EMBL/GenBank/DDBJ databases">
        <authorList>
            <person name="Basu S."/>
            <person name="Maruthanayagam V."/>
            <person name="Chakraborty S."/>
            <person name="Pramanik A."/>
            <person name="Mukherjee J."/>
            <person name="Brink B."/>
        </authorList>
    </citation>
    <scope>NUCLEOTIDE SEQUENCE [LARGE SCALE GENOMIC DNA]</scope>
    <source>
        <strain evidence="3 4">AP17</strain>
    </source>
</reference>